<keyword evidence="3" id="KW-1185">Reference proteome</keyword>
<dbReference type="PATRIC" id="fig|84022.5.peg.3842"/>
<organism evidence="2 3">
    <name type="scientific">Clostridium aceticum</name>
    <dbReference type="NCBI Taxonomy" id="84022"/>
    <lineage>
        <taxon>Bacteria</taxon>
        <taxon>Bacillati</taxon>
        <taxon>Bacillota</taxon>
        <taxon>Clostridia</taxon>
        <taxon>Eubacteriales</taxon>
        <taxon>Clostridiaceae</taxon>
        <taxon>Clostridium</taxon>
    </lineage>
</organism>
<gene>
    <name evidence="2" type="ORF">CACET_c30280</name>
</gene>
<dbReference type="RefSeq" id="WP_044824491.1">
    <property type="nucleotide sequence ID" value="NZ_CP009687.1"/>
</dbReference>
<dbReference type="PANTHER" id="PTHR47099">
    <property type="entry name" value="METHYLCOBAMIDE:COM METHYLTRANSFERASE MTBA"/>
    <property type="match status" value="1"/>
</dbReference>
<dbReference type="GO" id="GO:0004853">
    <property type="term" value="F:uroporphyrinogen decarboxylase activity"/>
    <property type="evidence" value="ECO:0007669"/>
    <property type="project" value="InterPro"/>
</dbReference>
<dbReference type="InterPro" id="IPR000257">
    <property type="entry name" value="Uroporphyrinogen_deCOase"/>
</dbReference>
<dbReference type="STRING" id="84022.CACET_c30280"/>
<dbReference type="Gene3D" id="3.20.20.210">
    <property type="match status" value="1"/>
</dbReference>
<dbReference type="Proteomes" id="UP000035704">
    <property type="component" value="Chromosome"/>
</dbReference>
<evidence type="ECO:0000313" key="2">
    <source>
        <dbReference type="EMBL" id="AKL96472.1"/>
    </source>
</evidence>
<dbReference type="AlphaFoldDB" id="A0A0D8IBC2"/>
<dbReference type="InterPro" id="IPR052024">
    <property type="entry name" value="Methanogen_methyltrans"/>
</dbReference>
<dbReference type="InterPro" id="IPR038071">
    <property type="entry name" value="UROD/MetE-like_sf"/>
</dbReference>
<reference evidence="2 3" key="1">
    <citation type="submission" date="2014-10" db="EMBL/GenBank/DDBJ databases">
        <title>Genome sequence of Clostridium aceticum DSM 1496.</title>
        <authorList>
            <person name="Poehlein A."/>
            <person name="Schiel-Bengelsdorf B."/>
            <person name="Gottschalk G."/>
            <person name="Duerre P."/>
            <person name="Daniel R."/>
        </authorList>
    </citation>
    <scope>NUCLEOTIDE SEQUENCE [LARGE SCALE GENOMIC DNA]</scope>
    <source>
        <strain evidence="2 3">DSM 1496</strain>
    </source>
</reference>
<dbReference type="GO" id="GO:0006779">
    <property type="term" value="P:porphyrin-containing compound biosynthetic process"/>
    <property type="evidence" value="ECO:0007669"/>
    <property type="project" value="InterPro"/>
</dbReference>
<evidence type="ECO:0000259" key="1">
    <source>
        <dbReference type="Pfam" id="PF01208"/>
    </source>
</evidence>
<protein>
    <submittedName>
        <fullName evidence="2">Uroporphyrinogen-III decarboxylase</fullName>
    </submittedName>
</protein>
<accession>A0A0D8IBC2</accession>
<name>A0A0D8IBC2_9CLOT</name>
<dbReference type="SUPFAM" id="SSF51726">
    <property type="entry name" value="UROD/MetE-like"/>
    <property type="match status" value="1"/>
</dbReference>
<feature type="domain" description="Uroporphyrinogen decarboxylase (URO-D)" evidence="1">
    <location>
        <begin position="166"/>
        <end position="385"/>
    </location>
</feature>
<proteinExistence type="predicted"/>
<dbReference type="OrthoDB" id="9813603at2"/>
<dbReference type="PANTHER" id="PTHR47099:SF1">
    <property type="entry name" value="METHYLCOBAMIDE:COM METHYLTRANSFERASE MTBA"/>
    <property type="match status" value="1"/>
</dbReference>
<dbReference type="Pfam" id="PF01208">
    <property type="entry name" value="URO-D"/>
    <property type="match status" value="1"/>
</dbReference>
<dbReference type="KEGG" id="cace:CACET_c30280"/>
<dbReference type="EMBL" id="CP009687">
    <property type="protein sequence ID" value="AKL96472.1"/>
    <property type="molecule type" value="Genomic_DNA"/>
</dbReference>
<evidence type="ECO:0000313" key="3">
    <source>
        <dbReference type="Proteomes" id="UP000035704"/>
    </source>
</evidence>
<sequence length="389" mass="44384">MEDMKKIYDDRIKRILTTVNHEEPDRVPILSTYGTWAVSYANSSIKEIEENPEKEIEVFCKPHEDIYCDATYTCGIAFDAKSAEIIGSKSHFISRDGETIQHQEITPMEPEDYPDLIKNPMEFIFNKLVPRKAANLNGSPAENYATLKQLLDHWKVKGYVQQKLKETLKEKYGVPVLVGSFAYPPMDIIFDYLRGFKGISLDLRRRPEELLGAINALAEFSNDVMGIHPGTEKIESFPFYATMMHLPTFINAKQFEKFFWPTYEKMFLKIHALGGKLVIFLEGKWEDKYHLLNSMPKNFAIGIIEGDDVFEAKKRIGDTITIAGGMPLELLKMGTKDKCIDYAKKLLDECAPGGGYIFATSRELLSRGDLNVENLKAVNKFVHEHGVYK</sequence>